<dbReference type="AlphaFoldDB" id="A0A1Z3NBQ0"/>
<dbReference type="SUPFAM" id="SSF56801">
    <property type="entry name" value="Acetyl-CoA synthetase-like"/>
    <property type="match status" value="1"/>
</dbReference>
<dbReference type="GO" id="GO:0006631">
    <property type="term" value="P:fatty acid metabolic process"/>
    <property type="evidence" value="ECO:0007669"/>
    <property type="project" value="TreeGrafter"/>
</dbReference>
<reference evidence="2 3" key="1">
    <citation type="submission" date="2017-04" db="EMBL/GenBank/DDBJ databases">
        <title>Whole genome sequence of Bdellovibrio bacteriovorus strain SSB218315.</title>
        <authorList>
            <person name="Oyedara O."/>
            <person name="Rodriguez-Perez M.A."/>
        </authorList>
    </citation>
    <scope>NUCLEOTIDE SEQUENCE [LARGE SCALE GENOMIC DNA]</scope>
    <source>
        <strain evidence="2 3">SSB218315</strain>
    </source>
</reference>
<evidence type="ECO:0000259" key="1">
    <source>
        <dbReference type="Pfam" id="PF00501"/>
    </source>
</evidence>
<dbReference type="InterPro" id="IPR042099">
    <property type="entry name" value="ANL_N_sf"/>
</dbReference>
<accession>A0A1Z3NBQ0</accession>
<dbReference type="Gene3D" id="3.30.300.30">
    <property type="match status" value="1"/>
</dbReference>
<name>A0A1Z3NBQ0_BDEBC</name>
<organism evidence="2 3">
    <name type="scientific">Bdellovibrio bacteriovorus</name>
    <dbReference type="NCBI Taxonomy" id="959"/>
    <lineage>
        <taxon>Bacteria</taxon>
        <taxon>Pseudomonadati</taxon>
        <taxon>Bdellovibrionota</taxon>
        <taxon>Bdellovibrionia</taxon>
        <taxon>Bdellovibrionales</taxon>
        <taxon>Pseudobdellovibrionaceae</taxon>
        <taxon>Bdellovibrio</taxon>
    </lineage>
</organism>
<dbReference type="OrthoDB" id="5289012at2"/>
<dbReference type="GO" id="GO:0031956">
    <property type="term" value="F:medium-chain fatty acid-CoA ligase activity"/>
    <property type="evidence" value="ECO:0007669"/>
    <property type="project" value="TreeGrafter"/>
</dbReference>
<evidence type="ECO:0000313" key="3">
    <source>
        <dbReference type="Proteomes" id="UP000197003"/>
    </source>
</evidence>
<dbReference type="Proteomes" id="UP000197003">
    <property type="component" value="Chromosome"/>
</dbReference>
<dbReference type="InterPro" id="IPR000873">
    <property type="entry name" value="AMP-dep_synth/lig_dom"/>
</dbReference>
<dbReference type="Pfam" id="PF00501">
    <property type="entry name" value="AMP-binding"/>
    <property type="match status" value="1"/>
</dbReference>
<dbReference type="EMBL" id="CP020946">
    <property type="protein sequence ID" value="ASD64894.1"/>
    <property type="molecule type" value="Genomic_DNA"/>
</dbReference>
<dbReference type="PANTHER" id="PTHR43201">
    <property type="entry name" value="ACYL-COA SYNTHETASE"/>
    <property type="match status" value="1"/>
</dbReference>
<proteinExistence type="predicted"/>
<gene>
    <name evidence="2" type="ORF">B9G79_15635</name>
</gene>
<dbReference type="RefSeq" id="WP_088566321.1">
    <property type="nucleotide sequence ID" value="NZ_CP020946.1"/>
</dbReference>
<evidence type="ECO:0000313" key="2">
    <source>
        <dbReference type="EMBL" id="ASD64894.1"/>
    </source>
</evidence>
<sequence>MVSAQSPIDLHSDANEILLNPRWPEADYQALYRLAEKSQSEKNLKGHVWIATSGSTANSISATKLVALSKQALMASARSVNLHVQSSAKDVWTQVLPHFHVGGLGIEIRAHLSGARVVKALKDGRWDVQHFYDVLVSEGCTLSALVPTQVYDLVSHGLKAPATLRAIVVGGGAFEVDLYKKARALGWPVLPSYGMSETASQIATASLDSLMQEEFPPVGLLTHAKARQNDGGYLEVWAQSLFTCYAQNTEAGSRVWDPKTTDGWFTTEDKGSVVNGNLLVEGRSKDYVKIGGEATNVARLRSVLESCALYLNPHWPTQVTLLDVPSDRLGAEIHLVSLLSEADTDKVLQLYSEKVLPFEKARKIYYMNEIPRSDLGKILWAELRRKL</sequence>
<feature type="domain" description="AMP-dependent synthetase/ligase" evidence="1">
    <location>
        <begin position="48"/>
        <end position="221"/>
    </location>
</feature>
<keyword evidence="2" id="KW-0436">Ligase</keyword>
<dbReference type="PANTHER" id="PTHR43201:SF32">
    <property type="entry name" value="2-SUCCINYLBENZOATE--COA LIGASE, CHLOROPLASTIC_PEROXISOMAL"/>
    <property type="match status" value="1"/>
</dbReference>
<dbReference type="Gene3D" id="3.40.50.12780">
    <property type="entry name" value="N-terminal domain of ligase-like"/>
    <property type="match status" value="1"/>
</dbReference>
<protein>
    <submittedName>
        <fullName evidence="2">O-succinylbenzoate--CoA ligase</fullName>
    </submittedName>
</protein>
<dbReference type="InterPro" id="IPR045851">
    <property type="entry name" value="AMP-bd_C_sf"/>
</dbReference>